<evidence type="ECO:0000313" key="2">
    <source>
        <dbReference type="Proteomes" id="UP000708805"/>
    </source>
</evidence>
<reference evidence="1" key="1">
    <citation type="submission" date="2021-04" db="EMBL/GenBank/DDBJ databases">
        <title>Genomic characterization of endocarditis-associated Neisseria elongata subsp. nitroreducens.</title>
        <authorList>
            <person name="Schorner M."/>
            <person name="Passarelli-Araujo H."/>
            <person name="Scheffer M."/>
            <person name="Barazzetti F."/>
            <person name="Martins J."/>
            <person name="Machado H."/>
            <person name="Palmeiro J."/>
            <person name="Bazzo M."/>
        </authorList>
    </citation>
    <scope>NUCLEOTIDE SEQUENCE</scope>
    <source>
        <strain evidence="1">Nel_M001</strain>
    </source>
</reference>
<comment type="caution">
    <text evidence="1">The sequence shown here is derived from an EMBL/GenBank/DDBJ whole genome shotgun (WGS) entry which is preliminary data.</text>
</comment>
<dbReference type="InterPro" id="IPR011990">
    <property type="entry name" value="TPR-like_helical_dom_sf"/>
</dbReference>
<protein>
    <submittedName>
        <fullName evidence="1">CapZB protein</fullName>
    </submittedName>
</protein>
<dbReference type="RefSeq" id="WP_214037919.1">
    <property type="nucleotide sequence ID" value="NZ_JAGJWT010000005.1"/>
</dbReference>
<proteinExistence type="predicted"/>
<accession>A0A9X0ZUG0</accession>
<dbReference type="AlphaFoldDB" id="A0A9X0ZUG0"/>
<name>A0A9X0ZUG0_NEIEL</name>
<gene>
    <name evidence="1" type="ORF">J8641_07625</name>
</gene>
<dbReference type="InterPro" id="IPR052942">
    <property type="entry name" value="LPS_cholinephosphotransferase"/>
</dbReference>
<evidence type="ECO:0000313" key="1">
    <source>
        <dbReference type="EMBL" id="MBS9340674.1"/>
    </source>
</evidence>
<dbReference type="SUPFAM" id="SSF48452">
    <property type="entry name" value="TPR-like"/>
    <property type="match status" value="1"/>
</dbReference>
<dbReference type="Gene3D" id="1.25.40.10">
    <property type="entry name" value="Tetratricopeptide repeat domain"/>
    <property type="match status" value="1"/>
</dbReference>
<organism evidence="1 2">
    <name type="scientific">Neisseria elongata subsp. nitroreducens</name>
    <dbReference type="NCBI Taxonomy" id="90367"/>
    <lineage>
        <taxon>Bacteria</taxon>
        <taxon>Pseudomonadati</taxon>
        <taxon>Pseudomonadota</taxon>
        <taxon>Betaproteobacteria</taxon>
        <taxon>Neisseriales</taxon>
        <taxon>Neisseriaceae</taxon>
        <taxon>Neisseria</taxon>
    </lineage>
</organism>
<sequence length="434" mass="51186">MNKIWKGLKKKIQANSLIYKYYPIFRELPPQLRKKPSAYFLYKQLNDSLREGSHEEITNLIKNNQHFSQPFFLLFLAKSQFLRNQLDQAVKTLQSFFLHYPHHPDACYLYAEILSLQQKKHNAWKTLEMLLNYSKRRKTWQALSNLVDNEKDFEQYTSLFQRYFPLEKNGIPINRLSYDLTSHFANAAQRGGKIKFALLLWQNHYQNCLKYGFNSSKHSASSTSKKYTDKLASRALSDLKTCLDTANITFFLISGTLLGCIREGKMLQHDKDIDIGIWQDQKVRELIETIRCSGYFYILPSSNDDILVVRHVNGVTIDIFSHYDEKGNYFHAGGKCRWRNTPFTLAPHKFLDDQYLIPENYSLYLTENYGSWEIPNKEFDSALDTPNMEVTNIDKMLIYLYKRLSKKPDIQPSLRIRLEQKLHYYQNQVKVETL</sequence>
<dbReference type="EMBL" id="JAGJWT010000005">
    <property type="protein sequence ID" value="MBS9340674.1"/>
    <property type="molecule type" value="Genomic_DNA"/>
</dbReference>
<dbReference type="PANTHER" id="PTHR43404">
    <property type="entry name" value="LIPOPOLYSACCHARIDE CHOLINEPHOSPHOTRANSFERASE LICD"/>
    <property type="match status" value="1"/>
</dbReference>
<dbReference type="Proteomes" id="UP000708805">
    <property type="component" value="Unassembled WGS sequence"/>
</dbReference>
<dbReference type="PANTHER" id="PTHR43404:SF2">
    <property type="entry name" value="LIPOPOLYSACCHARIDE CHOLINEPHOSPHOTRANSFERASE LICD"/>
    <property type="match status" value="1"/>
</dbReference>